<dbReference type="EMBL" id="JBHSGK010000001">
    <property type="protein sequence ID" value="MFC4735041.1"/>
    <property type="molecule type" value="Genomic_DNA"/>
</dbReference>
<dbReference type="Gene3D" id="1.25.40.10">
    <property type="entry name" value="Tetratricopeptide repeat domain"/>
    <property type="match status" value="2"/>
</dbReference>
<sequence length="411" mass="46743">MTVWRQLKSQRKKLQMKQADVCHGLCSVSYYSKIENGRVIPEENLAAALGERLQLTEGTSTKYSNSNLAEWLLLHTTLLSEEEPSTTPSASQADGREETALLFVLKLRELLKKPYAADAAWKLYNQAECEHPSDSRVRFLLHKARGVLYYAEGWPEHASRSLLQAYCAAAETQPAVDEMIDLHLYAALTMLESENEESAYFHAAACVRLAAETGDVKSCTKAMEAGAEALLYAGLKEEAERDLLLLQQNITGESGERTSLMRGKYYRQRGQSAEAASMLQKSYRSRDGMDRLEVIYELVHVFMEMGMYEDARTWTAHAQTTIAEFESNHPLSSRDTGWKHLFTFLSSCCSQSIDETKEIVLQILPYFETRVQWRHCRYFYNWLAEHALSKQDVKGGLYWRTKAGNRLLPSS</sequence>
<name>A0ABV9NRW3_9BACI</name>
<proteinExistence type="predicted"/>
<dbReference type="Pfam" id="PF01381">
    <property type="entry name" value="HTH_3"/>
    <property type="match status" value="1"/>
</dbReference>
<protein>
    <submittedName>
        <fullName evidence="2">Helix-turn-helix domain-containing protein</fullName>
    </submittedName>
</protein>
<dbReference type="PROSITE" id="PS50943">
    <property type="entry name" value="HTH_CROC1"/>
    <property type="match status" value="1"/>
</dbReference>
<dbReference type="InterPro" id="IPR001387">
    <property type="entry name" value="Cro/C1-type_HTH"/>
</dbReference>
<gene>
    <name evidence="2" type="ORF">ACFO4L_00460</name>
</gene>
<dbReference type="InterPro" id="IPR011990">
    <property type="entry name" value="TPR-like_helical_dom_sf"/>
</dbReference>
<evidence type="ECO:0000259" key="1">
    <source>
        <dbReference type="PROSITE" id="PS50943"/>
    </source>
</evidence>
<comment type="caution">
    <text evidence="2">The sequence shown here is derived from an EMBL/GenBank/DDBJ whole genome shotgun (WGS) entry which is preliminary data.</text>
</comment>
<dbReference type="RefSeq" id="WP_377907664.1">
    <property type="nucleotide sequence ID" value="NZ_JBHSGK010000001.1"/>
</dbReference>
<evidence type="ECO:0000313" key="3">
    <source>
        <dbReference type="Proteomes" id="UP001595896"/>
    </source>
</evidence>
<evidence type="ECO:0000313" key="2">
    <source>
        <dbReference type="EMBL" id="MFC4735041.1"/>
    </source>
</evidence>
<organism evidence="2 3">
    <name type="scientific">Bacillus daqingensis</name>
    <dbReference type="NCBI Taxonomy" id="872396"/>
    <lineage>
        <taxon>Bacteria</taxon>
        <taxon>Bacillati</taxon>
        <taxon>Bacillota</taxon>
        <taxon>Bacilli</taxon>
        <taxon>Bacillales</taxon>
        <taxon>Bacillaceae</taxon>
        <taxon>Bacillus</taxon>
    </lineage>
</organism>
<feature type="domain" description="HTH cro/C1-type" evidence="1">
    <location>
        <begin position="7"/>
        <end position="60"/>
    </location>
</feature>
<dbReference type="SMART" id="SM00530">
    <property type="entry name" value="HTH_XRE"/>
    <property type="match status" value="1"/>
</dbReference>
<dbReference type="InterPro" id="IPR010982">
    <property type="entry name" value="Lambda_DNA-bd_dom_sf"/>
</dbReference>
<accession>A0ABV9NRW3</accession>
<dbReference type="SUPFAM" id="SSF48452">
    <property type="entry name" value="TPR-like"/>
    <property type="match status" value="1"/>
</dbReference>
<dbReference type="SUPFAM" id="SSF47413">
    <property type="entry name" value="lambda repressor-like DNA-binding domains"/>
    <property type="match status" value="1"/>
</dbReference>
<reference evidence="3" key="1">
    <citation type="journal article" date="2019" name="Int. J. Syst. Evol. Microbiol.">
        <title>The Global Catalogue of Microorganisms (GCM) 10K type strain sequencing project: providing services to taxonomists for standard genome sequencing and annotation.</title>
        <authorList>
            <consortium name="The Broad Institute Genomics Platform"/>
            <consortium name="The Broad Institute Genome Sequencing Center for Infectious Disease"/>
            <person name="Wu L."/>
            <person name="Ma J."/>
        </authorList>
    </citation>
    <scope>NUCLEOTIDE SEQUENCE [LARGE SCALE GENOMIC DNA]</scope>
    <source>
        <strain evidence="3">JCM 12165</strain>
    </source>
</reference>
<dbReference type="Proteomes" id="UP001595896">
    <property type="component" value="Unassembled WGS sequence"/>
</dbReference>
<keyword evidence="3" id="KW-1185">Reference proteome</keyword>
<dbReference type="CDD" id="cd00093">
    <property type="entry name" value="HTH_XRE"/>
    <property type="match status" value="1"/>
</dbReference>